<name>A0ABQ2HEN5_9PSEU</name>
<accession>A0ABQ2HEN5</accession>
<protein>
    <recommendedName>
        <fullName evidence="3">AAA domain-containing protein</fullName>
    </recommendedName>
</protein>
<dbReference type="EMBL" id="BMNC01000001">
    <property type="protein sequence ID" value="GGM76871.1"/>
    <property type="molecule type" value="Genomic_DNA"/>
</dbReference>
<proteinExistence type="predicted"/>
<organism evidence="1 2">
    <name type="scientific">Lentzea pudingi</name>
    <dbReference type="NCBI Taxonomy" id="1789439"/>
    <lineage>
        <taxon>Bacteria</taxon>
        <taxon>Bacillati</taxon>
        <taxon>Actinomycetota</taxon>
        <taxon>Actinomycetes</taxon>
        <taxon>Pseudonocardiales</taxon>
        <taxon>Pseudonocardiaceae</taxon>
        <taxon>Lentzea</taxon>
    </lineage>
</organism>
<evidence type="ECO:0008006" key="3">
    <source>
        <dbReference type="Google" id="ProtNLM"/>
    </source>
</evidence>
<keyword evidence="2" id="KW-1185">Reference proteome</keyword>
<comment type="caution">
    <text evidence="1">The sequence shown here is derived from an EMBL/GenBank/DDBJ whole genome shotgun (WGS) entry which is preliminary data.</text>
</comment>
<dbReference type="Proteomes" id="UP000597656">
    <property type="component" value="Unassembled WGS sequence"/>
</dbReference>
<dbReference type="InterPro" id="IPR027417">
    <property type="entry name" value="P-loop_NTPase"/>
</dbReference>
<evidence type="ECO:0000313" key="2">
    <source>
        <dbReference type="Proteomes" id="UP000597656"/>
    </source>
</evidence>
<gene>
    <name evidence="1" type="ORF">GCM10011609_11010</name>
</gene>
<sequence>MLLRSIYGVLPRREHRTCPSGRAVATFRAVTGQVIILTGPPAAGKTSVAGLLATGADVPTVHLVTDQFYRSIRTGFVLPFLPEAHGQNEVVVDAIVATAATFARGGYDVVVDGIVGPWFLPPFCALADEFAVSYVVLRPNLDITLARARERVGDELKNVEAITGLHTAFADLGDLEGHVVDSGGLDAEQTAAEVRRVLAAGRHRLVR</sequence>
<dbReference type="Pfam" id="PF07931">
    <property type="entry name" value="CPT"/>
    <property type="match status" value="1"/>
</dbReference>
<evidence type="ECO:0000313" key="1">
    <source>
        <dbReference type="EMBL" id="GGM76871.1"/>
    </source>
</evidence>
<dbReference type="SUPFAM" id="SSF52540">
    <property type="entry name" value="P-loop containing nucleoside triphosphate hydrolases"/>
    <property type="match status" value="1"/>
</dbReference>
<dbReference type="Gene3D" id="3.40.50.300">
    <property type="entry name" value="P-loop containing nucleotide triphosphate hydrolases"/>
    <property type="match status" value="1"/>
</dbReference>
<reference evidence="2" key="1">
    <citation type="journal article" date="2019" name="Int. J. Syst. Evol. Microbiol.">
        <title>The Global Catalogue of Microorganisms (GCM) 10K type strain sequencing project: providing services to taxonomists for standard genome sequencing and annotation.</title>
        <authorList>
            <consortium name="The Broad Institute Genomics Platform"/>
            <consortium name="The Broad Institute Genome Sequencing Center for Infectious Disease"/>
            <person name="Wu L."/>
            <person name="Ma J."/>
        </authorList>
    </citation>
    <scope>NUCLEOTIDE SEQUENCE [LARGE SCALE GENOMIC DNA]</scope>
    <source>
        <strain evidence="2">CGMCC 4.7319</strain>
    </source>
</reference>